<name>A0A9W6STR9_9ACTN</name>
<comment type="caution">
    <text evidence="3">The sequence shown here is derived from an EMBL/GenBank/DDBJ whole genome shotgun (WGS) entry which is preliminary data.</text>
</comment>
<dbReference type="Pfam" id="PF11203">
    <property type="entry name" value="EccE"/>
    <property type="match status" value="1"/>
</dbReference>
<keyword evidence="1" id="KW-1133">Transmembrane helix</keyword>
<feature type="transmembrane region" description="Helical" evidence="1">
    <location>
        <begin position="12"/>
        <end position="33"/>
    </location>
</feature>
<evidence type="ECO:0000259" key="2">
    <source>
        <dbReference type="Pfam" id="PF11203"/>
    </source>
</evidence>
<sequence length="385" mass="40630">MTRSPAGRARLGAIGVAQLVVLELALAAAMLALPLPRPVLAGVATLSALVLLFTFGRLGGRWWYAGIAVWRRLRGRRRADRAAGTALARPGAPADFAPSPRLSTVAERGGSLGVAFDGAGWYAAMAVEQDEPPARAFDVLAQILAHGGSPVSSVQVLTQSVPVPSTGVDPGALCALSYRELLGGDPTVAHRETWCAARLDVVDAAPVAAGRGGGEQGVHRALTSTVSRLTKGAEGAGVRLRALGETELAHAIRRSVGGETVAVAVADGVRERWNSWHVGTLAQVTYALHGRLAEPRVVRRLWTAVTELPADFTTVSVSMRRLTARRGDERLDVRCLVRLAGDEDRIEEICGRLAALARAYRVRLKRCDGEQGPSVYASALTGGGW</sequence>
<organism evidence="3 4">
    <name type="scientific">Actinorhabdospora filicis</name>
    <dbReference type="NCBI Taxonomy" id="1785913"/>
    <lineage>
        <taxon>Bacteria</taxon>
        <taxon>Bacillati</taxon>
        <taxon>Actinomycetota</taxon>
        <taxon>Actinomycetes</taxon>
        <taxon>Micromonosporales</taxon>
        <taxon>Micromonosporaceae</taxon>
        <taxon>Actinorhabdospora</taxon>
    </lineage>
</organism>
<keyword evidence="1" id="KW-0812">Transmembrane</keyword>
<feature type="domain" description="Type VII secretion system protein EccE" evidence="2">
    <location>
        <begin position="188"/>
        <end position="287"/>
    </location>
</feature>
<reference evidence="3" key="1">
    <citation type="submission" date="2023-03" db="EMBL/GenBank/DDBJ databases">
        <title>Actinorhabdospora filicis NBRC 111898.</title>
        <authorList>
            <person name="Ichikawa N."/>
            <person name="Sato H."/>
            <person name="Tonouchi N."/>
        </authorList>
    </citation>
    <scope>NUCLEOTIDE SEQUENCE</scope>
    <source>
        <strain evidence="3">NBRC 111898</strain>
    </source>
</reference>
<dbReference type="AlphaFoldDB" id="A0A9W6STR9"/>
<accession>A0A9W6STR9</accession>
<keyword evidence="1" id="KW-0472">Membrane</keyword>
<feature type="transmembrane region" description="Helical" evidence="1">
    <location>
        <begin position="39"/>
        <end position="64"/>
    </location>
</feature>
<evidence type="ECO:0000256" key="1">
    <source>
        <dbReference type="SAM" id="Phobius"/>
    </source>
</evidence>
<dbReference type="EMBL" id="BSTX01000007">
    <property type="protein sequence ID" value="GLZ81795.1"/>
    <property type="molecule type" value="Genomic_DNA"/>
</dbReference>
<protein>
    <recommendedName>
        <fullName evidence="2">Type VII secretion system protein EccE domain-containing protein</fullName>
    </recommendedName>
</protein>
<evidence type="ECO:0000313" key="4">
    <source>
        <dbReference type="Proteomes" id="UP001165079"/>
    </source>
</evidence>
<keyword evidence="4" id="KW-1185">Reference proteome</keyword>
<evidence type="ECO:0000313" key="3">
    <source>
        <dbReference type="EMBL" id="GLZ81795.1"/>
    </source>
</evidence>
<proteinExistence type="predicted"/>
<dbReference type="RefSeq" id="WP_285667348.1">
    <property type="nucleotide sequence ID" value="NZ_BSTX01000007.1"/>
</dbReference>
<dbReference type="InterPro" id="IPR050051">
    <property type="entry name" value="EccE_dom"/>
</dbReference>
<gene>
    <name evidence="3" type="ORF">Afil01_66020</name>
</gene>
<dbReference type="Proteomes" id="UP001165079">
    <property type="component" value="Unassembled WGS sequence"/>
</dbReference>